<evidence type="ECO:0000313" key="5">
    <source>
        <dbReference type="EMBL" id="RKD21693.1"/>
    </source>
</evidence>
<gene>
    <name evidence="5" type="ORF">BEP19_13740</name>
</gene>
<feature type="compositionally biased region" description="Basic and acidic residues" evidence="2">
    <location>
        <begin position="403"/>
        <end position="423"/>
    </location>
</feature>
<dbReference type="RefSeq" id="WP_120190804.1">
    <property type="nucleotide sequence ID" value="NZ_MCHY01000011.1"/>
</dbReference>
<feature type="compositionally biased region" description="Low complexity" evidence="2">
    <location>
        <begin position="390"/>
        <end position="401"/>
    </location>
</feature>
<dbReference type="OrthoDB" id="27330at2"/>
<feature type="transmembrane region" description="Helical" evidence="3">
    <location>
        <begin position="41"/>
        <end position="62"/>
    </location>
</feature>
<sequence>MLEKALKTTGALSNVEVIGSMQIQPNRKMKYNNKKLKKKRILLGTILMFFVFCAVAAGAAWWKLEDTLKKVASDTELNLTQNEEPVAYNKEPISLVIIGTDERADLGMANTDVIIVAALNPQTKHVTMMPIPRDTGVKIPGYNGYHKINSVYARGEIARRAAERNKKPVTETGTTLLKKTIEEALGIPINYYVMTDFEGFEKVVDELGGVEIEVDKSMKYDDPTDGTHINLQAGLQRLDGDQALGFVRHRKDNRGPKYYSTDFDRGVRQQTVIKSLVDKMKSFTGIASFFNVLDVAGDHIRTDLSKEQIKGLIMDFKSIGSDNIAGLETGGYWDVASSHTIIPKENLEQIQLAFQEEMGIERKTFRSTIRVEAPGSQRQANVTPKSNTTQKAAEAAPKQQASEVKKQTTEKPKSSENEVDKKNSSSSGKKPSDSVDFEADDAAAKPSKTPPRSDSESPRTPAPTPNEDPAGMLQPPVNSAPVGSETSPALD</sequence>
<keyword evidence="3" id="KW-1133">Transmembrane helix</keyword>
<reference evidence="5 6" key="1">
    <citation type="submission" date="2016-08" db="EMBL/GenBank/DDBJ databases">
        <title>Novel Firmicute Genomes.</title>
        <authorList>
            <person name="Poppleton D.I."/>
            <person name="Gribaldo S."/>
        </authorList>
    </citation>
    <scope>NUCLEOTIDE SEQUENCE [LARGE SCALE GENOMIC DNA]</scope>
    <source>
        <strain evidence="5 6">RAOx-1</strain>
    </source>
</reference>
<proteinExistence type="inferred from homology"/>
<dbReference type="InterPro" id="IPR050922">
    <property type="entry name" value="LytR/CpsA/Psr_CW_biosynth"/>
</dbReference>
<dbReference type="AlphaFoldDB" id="A0A419SEF7"/>
<dbReference type="Pfam" id="PF03816">
    <property type="entry name" value="LytR_cpsA_psr"/>
    <property type="match status" value="1"/>
</dbReference>
<dbReference type="EMBL" id="MCHY01000011">
    <property type="protein sequence ID" value="RKD21693.1"/>
    <property type="molecule type" value="Genomic_DNA"/>
</dbReference>
<evidence type="ECO:0000256" key="1">
    <source>
        <dbReference type="ARBA" id="ARBA00006068"/>
    </source>
</evidence>
<dbReference type="Proteomes" id="UP000284219">
    <property type="component" value="Unassembled WGS sequence"/>
</dbReference>
<evidence type="ECO:0000256" key="2">
    <source>
        <dbReference type="SAM" id="MobiDB-lite"/>
    </source>
</evidence>
<accession>A0A419SEF7</accession>
<comment type="caution">
    <text evidence="5">The sequence shown here is derived from an EMBL/GenBank/DDBJ whole genome shotgun (WGS) entry which is preliminary data.</text>
</comment>
<evidence type="ECO:0000256" key="3">
    <source>
        <dbReference type="SAM" id="Phobius"/>
    </source>
</evidence>
<dbReference type="Gene3D" id="3.40.630.190">
    <property type="entry name" value="LCP protein"/>
    <property type="match status" value="1"/>
</dbReference>
<evidence type="ECO:0000259" key="4">
    <source>
        <dbReference type="Pfam" id="PF03816"/>
    </source>
</evidence>
<feature type="compositionally biased region" description="Polar residues" evidence="2">
    <location>
        <begin position="376"/>
        <end position="389"/>
    </location>
</feature>
<dbReference type="NCBIfam" id="TIGR00350">
    <property type="entry name" value="lytR_cpsA_psr"/>
    <property type="match status" value="1"/>
</dbReference>
<dbReference type="PANTHER" id="PTHR33392:SF6">
    <property type="entry name" value="POLYISOPRENYL-TEICHOIC ACID--PEPTIDOGLYCAN TEICHOIC ACID TRANSFERASE TAGU"/>
    <property type="match status" value="1"/>
</dbReference>
<evidence type="ECO:0000313" key="6">
    <source>
        <dbReference type="Proteomes" id="UP000284219"/>
    </source>
</evidence>
<organism evidence="5 6">
    <name type="scientific">Ammoniphilus oxalaticus</name>
    <dbReference type="NCBI Taxonomy" id="66863"/>
    <lineage>
        <taxon>Bacteria</taxon>
        <taxon>Bacillati</taxon>
        <taxon>Bacillota</taxon>
        <taxon>Bacilli</taxon>
        <taxon>Bacillales</taxon>
        <taxon>Paenibacillaceae</taxon>
        <taxon>Aneurinibacillus group</taxon>
        <taxon>Ammoniphilus</taxon>
    </lineage>
</organism>
<protein>
    <recommendedName>
        <fullName evidence="4">Cell envelope-related transcriptional attenuator domain-containing protein</fullName>
    </recommendedName>
</protein>
<keyword evidence="3" id="KW-0472">Membrane</keyword>
<feature type="domain" description="Cell envelope-related transcriptional attenuator" evidence="4">
    <location>
        <begin position="110"/>
        <end position="282"/>
    </location>
</feature>
<dbReference type="InterPro" id="IPR004474">
    <property type="entry name" value="LytR_CpsA_psr"/>
</dbReference>
<dbReference type="PANTHER" id="PTHR33392">
    <property type="entry name" value="POLYISOPRENYL-TEICHOIC ACID--PEPTIDOGLYCAN TEICHOIC ACID TRANSFERASE TAGU"/>
    <property type="match status" value="1"/>
</dbReference>
<name>A0A419SEF7_9BACL</name>
<keyword evidence="3" id="KW-0812">Transmembrane</keyword>
<comment type="similarity">
    <text evidence="1">Belongs to the LytR/CpsA/Psr (LCP) family.</text>
</comment>
<feature type="region of interest" description="Disordered" evidence="2">
    <location>
        <begin position="370"/>
        <end position="491"/>
    </location>
</feature>
<keyword evidence="6" id="KW-1185">Reference proteome</keyword>